<proteinExistence type="predicted"/>
<name>A0AAW2FGG0_9HYME</name>
<evidence type="ECO:0000313" key="2">
    <source>
        <dbReference type="EMBL" id="KAL0114094.1"/>
    </source>
</evidence>
<sequence length="107" mass="11902">MHPTDSSTDHDGTSRHCAGLSRTVAQRGQRRPFPARDRPLGSPLDRVPRSPPNFCDIEASRNNCSIQRILRSEWFVGNSEVVDVTSTSSGLFADVVRQVTNKTPQLR</sequence>
<comment type="caution">
    <text evidence="2">The sequence shown here is derived from an EMBL/GenBank/DDBJ whole genome shotgun (WGS) entry which is preliminary data.</text>
</comment>
<protein>
    <submittedName>
        <fullName evidence="2">Uncharacterized protein</fullName>
    </submittedName>
</protein>
<reference evidence="2 3" key="1">
    <citation type="submission" date="2023-03" db="EMBL/GenBank/DDBJ databases">
        <title>High recombination rates correlate with genetic variation in Cardiocondyla obscurior ants.</title>
        <authorList>
            <person name="Errbii M."/>
        </authorList>
    </citation>
    <scope>NUCLEOTIDE SEQUENCE [LARGE SCALE GENOMIC DNA]</scope>
    <source>
        <strain evidence="2">Alpha-2009</strain>
        <tissue evidence="2">Whole body</tissue>
    </source>
</reference>
<feature type="region of interest" description="Disordered" evidence="1">
    <location>
        <begin position="1"/>
        <end position="53"/>
    </location>
</feature>
<dbReference type="AlphaFoldDB" id="A0AAW2FGG0"/>
<organism evidence="2 3">
    <name type="scientific">Cardiocondyla obscurior</name>
    <dbReference type="NCBI Taxonomy" id="286306"/>
    <lineage>
        <taxon>Eukaryota</taxon>
        <taxon>Metazoa</taxon>
        <taxon>Ecdysozoa</taxon>
        <taxon>Arthropoda</taxon>
        <taxon>Hexapoda</taxon>
        <taxon>Insecta</taxon>
        <taxon>Pterygota</taxon>
        <taxon>Neoptera</taxon>
        <taxon>Endopterygota</taxon>
        <taxon>Hymenoptera</taxon>
        <taxon>Apocrita</taxon>
        <taxon>Aculeata</taxon>
        <taxon>Formicoidea</taxon>
        <taxon>Formicidae</taxon>
        <taxon>Myrmicinae</taxon>
        <taxon>Cardiocondyla</taxon>
    </lineage>
</organism>
<gene>
    <name evidence="2" type="ORF">PUN28_011426</name>
</gene>
<accession>A0AAW2FGG0</accession>
<evidence type="ECO:0000313" key="3">
    <source>
        <dbReference type="Proteomes" id="UP001430953"/>
    </source>
</evidence>
<keyword evidence="3" id="KW-1185">Reference proteome</keyword>
<dbReference type="EMBL" id="JADYXP020000011">
    <property type="protein sequence ID" value="KAL0114094.1"/>
    <property type="molecule type" value="Genomic_DNA"/>
</dbReference>
<dbReference type="Proteomes" id="UP001430953">
    <property type="component" value="Unassembled WGS sequence"/>
</dbReference>
<evidence type="ECO:0000256" key="1">
    <source>
        <dbReference type="SAM" id="MobiDB-lite"/>
    </source>
</evidence>